<keyword evidence="1" id="KW-1133">Transmembrane helix</keyword>
<reference evidence="2 3" key="1">
    <citation type="submission" date="2016-07" db="EMBL/GenBank/DDBJ databases">
        <title>Draft genome of Scalindua rubra, obtained from a brine-seawater interface in the Red Sea, sheds light on salt adaptation in anammox bacteria.</title>
        <authorList>
            <person name="Speth D.R."/>
            <person name="Lagkouvardos I."/>
            <person name="Wang Y."/>
            <person name="Qian P.-Y."/>
            <person name="Dutilh B.E."/>
            <person name="Jetten M.S."/>
        </authorList>
    </citation>
    <scope>NUCLEOTIDE SEQUENCE [LARGE SCALE GENOMIC DNA]</scope>
    <source>
        <strain evidence="2">BSI-1</strain>
    </source>
</reference>
<dbReference type="Proteomes" id="UP000094056">
    <property type="component" value="Unassembled WGS sequence"/>
</dbReference>
<name>A0A1E3X806_9BACT</name>
<feature type="transmembrane region" description="Helical" evidence="1">
    <location>
        <begin position="60"/>
        <end position="79"/>
    </location>
</feature>
<keyword evidence="1" id="KW-0472">Membrane</keyword>
<dbReference type="EMBL" id="MAYW01000100">
    <property type="protein sequence ID" value="ODS31699.1"/>
    <property type="molecule type" value="Genomic_DNA"/>
</dbReference>
<evidence type="ECO:0000313" key="2">
    <source>
        <dbReference type="EMBL" id="ODS31699.1"/>
    </source>
</evidence>
<evidence type="ECO:0000313" key="3">
    <source>
        <dbReference type="Proteomes" id="UP000094056"/>
    </source>
</evidence>
<dbReference type="AlphaFoldDB" id="A0A1E3X806"/>
<protein>
    <submittedName>
        <fullName evidence="2">Uncharacterized protein</fullName>
    </submittedName>
</protein>
<keyword evidence="1" id="KW-0812">Transmembrane</keyword>
<sequence length="89" mass="10488">MVKMIEERKRIRKKLSKKMSLKKRMKRRVYIMLATTFFCIGIAALISIGTSNVYAVTGRIVIYIFSGGLLIFIVFLFMYQMIIGKRRMR</sequence>
<gene>
    <name evidence="2" type="ORF">SCARUB_03187</name>
</gene>
<organism evidence="2 3">
    <name type="scientific">Candidatus Scalindua rubra</name>
    <dbReference type="NCBI Taxonomy" id="1872076"/>
    <lineage>
        <taxon>Bacteria</taxon>
        <taxon>Pseudomonadati</taxon>
        <taxon>Planctomycetota</taxon>
        <taxon>Candidatus Brocadiia</taxon>
        <taxon>Candidatus Brocadiales</taxon>
        <taxon>Candidatus Scalinduaceae</taxon>
        <taxon>Candidatus Scalindua</taxon>
    </lineage>
</organism>
<accession>A0A1E3X806</accession>
<evidence type="ECO:0000256" key="1">
    <source>
        <dbReference type="SAM" id="Phobius"/>
    </source>
</evidence>
<proteinExistence type="predicted"/>
<comment type="caution">
    <text evidence="2">The sequence shown here is derived from an EMBL/GenBank/DDBJ whole genome shotgun (WGS) entry which is preliminary data.</text>
</comment>